<evidence type="ECO:0000256" key="3">
    <source>
        <dbReference type="ARBA" id="ARBA00005005"/>
    </source>
</evidence>
<dbReference type="GO" id="GO:0016020">
    <property type="term" value="C:membrane"/>
    <property type="evidence" value="ECO:0007669"/>
    <property type="project" value="UniProtKB-SubCell"/>
</dbReference>
<keyword evidence="11" id="KW-0443">Lipid metabolism</keyword>
<dbReference type="OrthoDB" id="9803968at2"/>
<evidence type="ECO:0000256" key="4">
    <source>
        <dbReference type="ARBA" id="ARBA00006432"/>
    </source>
</evidence>
<gene>
    <name evidence="18" type="ORF">DXT89_08830</name>
</gene>
<comment type="cofactor">
    <cofactor evidence="1">
        <name>Mg(2+)</name>
        <dbReference type="ChEBI" id="CHEBI:18420"/>
    </cofactor>
</comment>
<dbReference type="SUPFAM" id="SSF56801">
    <property type="entry name" value="Acetyl-CoA synthetase-like"/>
    <property type="match status" value="1"/>
</dbReference>
<dbReference type="Pfam" id="PF13193">
    <property type="entry name" value="AMP-binding_C"/>
    <property type="match status" value="1"/>
</dbReference>
<dbReference type="GeneID" id="60681447"/>
<evidence type="ECO:0000256" key="11">
    <source>
        <dbReference type="ARBA" id="ARBA00023098"/>
    </source>
</evidence>
<dbReference type="Gene3D" id="3.30.300.30">
    <property type="match status" value="1"/>
</dbReference>
<evidence type="ECO:0000256" key="10">
    <source>
        <dbReference type="ARBA" id="ARBA00022842"/>
    </source>
</evidence>
<keyword evidence="7" id="KW-0547">Nucleotide-binding</keyword>
<comment type="similarity">
    <text evidence="4">Belongs to the ATP-dependent AMP-binding enzyme family.</text>
</comment>
<dbReference type="InterPro" id="IPR042099">
    <property type="entry name" value="ANL_N_sf"/>
</dbReference>
<evidence type="ECO:0000256" key="12">
    <source>
        <dbReference type="ARBA" id="ARBA00023136"/>
    </source>
</evidence>
<dbReference type="Proteomes" id="UP000436911">
    <property type="component" value="Unassembled WGS sequence"/>
</dbReference>
<evidence type="ECO:0000256" key="2">
    <source>
        <dbReference type="ARBA" id="ARBA00004170"/>
    </source>
</evidence>
<name>A0A368NXE6_AGRVI</name>
<dbReference type="EC" id="6.2.1.3" evidence="13"/>
<dbReference type="GO" id="GO:0005524">
    <property type="term" value="F:ATP binding"/>
    <property type="evidence" value="ECO:0007669"/>
    <property type="project" value="UniProtKB-KW"/>
</dbReference>
<comment type="pathway">
    <text evidence="3">Lipid metabolism; fatty acid beta-oxidation.</text>
</comment>
<evidence type="ECO:0000256" key="15">
    <source>
        <dbReference type="ARBA" id="ARBA00042773"/>
    </source>
</evidence>
<evidence type="ECO:0000256" key="14">
    <source>
        <dbReference type="ARBA" id="ARBA00039545"/>
    </source>
</evidence>
<evidence type="ECO:0000313" key="18">
    <source>
        <dbReference type="EMBL" id="KAA3528147.1"/>
    </source>
</evidence>
<dbReference type="PROSITE" id="PS00455">
    <property type="entry name" value="AMP_BINDING"/>
    <property type="match status" value="1"/>
</dbReference>
<dbReference type="Gene3D" id="3.40.50.12780">
    <property type="entry name" value="N-terminal domain of ligase-like"/>
    <property type="match status" value="1"/>
</dbReference>
<comment type="subcellular location">
    <subcellularLocation>
        <location evidence="2">Membrane</location>
        <topology evidence="2">Peripheral membrane protein</topology>
    </subcellularLocation>
</comment>
<dbReference type="FunFam" id="3.30.300.30:FF:000006">
    <property type="entry name" value="Long-chain-fatty-acid--CoA ligase FadD"/>
    <property type="match status" value="1"/>
</dbReference>
<evidence type="ECO:0000313" key="19">
    <source>
        <dbReference type="Proteomes" id="UP000436911"/>
    </source>
</evidence>
<feature type="domain" description="AMP-dependent synthetase/ligase" evidence="16">
    <location>
        <begin position="41"/>
        <end position="433"/>
    </location>
</feature>
<proteinExistence type="inferred from homology"/>
<dbReference type="GO" id="GO:0046872">
    <property type="term" value="F:metal ion binding"/>
    <property type="evidence" value="ECO:0007669"/>
    <property type="project" value="UniProtKB-KW"/>
</dbReference>
<dbReference type="InterPro" id="IPR050237">
    <property type="entry name" value="ATP-dep_AMP-bd_enzyme"/>
</dbReference>
<dbReference type="AlphaFoldDB" id="A0A368NXE6"/>
<evidence type="ECO:0000256" key="8">
    <source>
        <dbReference type="ARBA" id="ARBA00022832"/>
    </source>
</evidence>
<evidence type="ECO:0000256" key="9">
    <source>
        <dbReference type="ARBA" id="ARBA00022840"/>
    </source>
</evidence>
<evidence type="ECO:0000256" key="1">
    <source>
        <dbReference type="ARBA" id="ARBA00001946"/>
    </source>
</evidence>
<keyword evidence="6" id="KW-0479">Metal-binding</keyword>
<evidence type="ECO:0000256" key="6">
    <source>
        <dbReference type="ARBA" id="ARBA00022723"/>
    </source>
</evidence>
<dbReference type="PANTHER" id="PTHR43767">
    <property type="entry name" value="LONG-CHAIN-FATTY-ACID--COA LIGASE"/>
    <property type="match status" value="1"/>
</dbReference>
<keyword evidence="5 18" id="KW-0436">Ligase</keyword>
<organism evidence="18 19">
    <name type="scientific">Agrobacterium vitis</name>
    <name type="common">Rhizobium vitis</name>
    <dbReference type="NCBI Taxonomy" id="373"/>
    <lineage>
        <taxon>Bacteria</taxon>
        <taxon>Pseudomonadati</taxon>
        <taxon>Pseudomonadota</taxon>
        <taxon>Alphaproteobacteria</taxon>
        <taxon>Hyphomicrobiales</taxon>
        <taxon>Rhizobiaceae</taxon>
        <taxon>Rhizobium/Agrobacterium group</taxon>
        <taxon>Agrobacterium</taxon>
    </lineage>
</organism>
<dbReference type="InterPro" id="IPR000873">
    <property type="entry name" value="AMP-dep_synth/lig_dom"/>
</dbReference>
<evidence type="ECO:0000259" key="16">
    <source>
        <dbReference type="Pfam" id="PF00501"/>
    </source>
</evidence>
<evidence type="ECO:0000256" key="5">
    <source>
        <dbReference type="ARBA" id="ARBA00022598"/>
    </source>
</evidence>
<comment type="caution">
    <text evidence="18">The sequence shown here is derived from an EMBL/GenBank/DDBJ whole genome shotgun (WGS) entry which is preliminary data.</text>
</comment>
<keyword evidence="8" id="KW-0276">Fatty acid metabolism</keyword>
<keyword evidence="12" id="KW-0472">Membrane</keyword>
<keyword evidence="9" id="KW-0067">ATP-binding</keyword>
<dbReference type="CDD" id="cd05936">
    <property type="entry name" value="FC-FACS_FadD_like"/>
    <property type="match status" value="1"/>
</dbReference>
<sequence>MNTLSRPESNFAARRIWLAYYPASVPAELPPLDHESLPELFDENCVTYASRKAFTSMGRSMTFQELGEQATKIAAWLQAEGFSKGDRIAVMMPNVLQNPVIVFGILKAGMIVVNVNPLYTPRELAHQLKDSGAVAIFVLENFAHTVQAVMDKVSLRRVVVTSMGDMLGLKGHLVNFIVRKVKKLVPAWSIANSRSFASVLAAGGNARFRPEPLSRNDIAFLQYTGGTTGVSKGAVLTHGNLIANTMQMSLWLGSAFDTRPRPETLTFICALPLYHIFALTVNALMGIACGGHNILIANPRDIPGFAKELSRYDFNIIIGLNTLFNALMNNEAFRKLDFSHLQLTFAGGMSVQRPIAERWHQITGCPITEGYGLSETSPVATANRMNDKDFSGCIGMPISSTDVDIRDEQGQSLALGEVGEICIRGPQVMAGYWQRPEETARAMTEDGFFRTGDMGFMDARGYTKIVDRKKDMILVSGFNVYPNEIEEVAVMHPGVLEAAAIGVPDPHSGEAVKLFVVRKDPSLTEQQVKDHCAANLTNYKRPRHVAFLEELPKSNVGKILRKDLRP</sequence>
<evidence type="ECO:0000256" key="7">
    <source>
        <dbReference type="ARBA" id="ARBA00022741"/>
    </source>
</evidence>
<dbReference type="InterPro" id="IPR025110">
    <property type="entry name" value="AMP-bd_C"/>
</dbReference>
<dbReference type="RefSeq" id="WP_060719577.1">
    <property type="nucleotide sequence ID" value="NZ_CP055265.1"/>
</dbReference>
<evidence type="ECO:0000256" key="13">
    <source>
        <dbReference type="ARBA" id="ARBA00026121"/>
    </source>
</evidence>
<dbReference type="EMBL" id="QUSG01000004">
    <property type="protein sequence ID" value="KAA3528147.1"/>
    <property type="molecule type" value="Genomic_DNA"/>
</dbReference>
<dbReference type="FunFam" id="3.40.50.12780:FF:000003">
    <property type="entry name" value="Long-chain-fatty-acid--CoA ligase FadD"/>
    <property type="match status" value="1"/>
</dbReference>
<evidence type="ECO:0000259" key="17">
    <source>
        <dbReference type="Pfam" id="PF13193"/>
    </source>
</evidence>
<dbReference type="GO" id="GO:0004467">
    <property type="term" value="F:long-chain fatty acid-CoA ligase activity"/>
    <property type="evidence" value="ECO:0007669"/>
    <property type="project" value="UniProtKB-EC"/>
</dbReference>
<keyword evidence="10" id="KW-0460">Magnesium</keyword>
<dbReference type="InterPro" id="IPR020845">
    <property type="entry name" value="AMP-binding_CS"/>
</dbReference>
<dbReference type="PANTHER" id="PTHR43767:SF8">
    <property type="entry name" value="LONG-CHAIN-FATTY-ACID--COA LIGASE"/>
    <property type="match status" value="1"/>
</dbReference>
<feature type="domain" description="AMP-binding enzyme C-terminal" evidence="17">
    <location>
        <begin position="484"/>
        <end position="558"/>
    </location>
</feature>
<dbReference type="NCBIfam" id="NF005463">
    <property type="entry name" value="PRK07059.1"/>
    <property type="match status" value="1"/>
</dbReference>
<protein>
    <recommendedName>
        <fullName evidence="14">Long-chain-fatty-acid--CoA ligase</fullName>
        <ecNumber evidence="13">6.2.1.3</ecNumber>
    </recommendedName>
    <alternativeName>
        <fullName evidence="15">Long-chain acyl-CoA synthetase</fullName>
    </alternativeName>
</protein>
<dbReference type="InterPro" id="IPR045851">
    <property type="entry name" value="AMP-bd_C_sf"/>
</dbReference>
<accession>A0A368NXE6</accession>
<dbReference type="Pfam" id="PF00501">
    <property type="entry name" value="AMP-binding"/>
    <property type="match status" value="1"/>
</dbReference>
<reference evidence="18 19" key="1">
    <citation type="submission" date="2018-08" db="EMBL/GenBank/DDBJ databases">
        <title>Genome sequencing of Agrobacterium vitis strain ICMP 10754.</title>
        <authorList>
            <person name="Visnovsky S.B."/>
            <person name="Pitman A.R."/>
        </authorList>
    </citation>
    <scope>NUCLEOTIDE SEQUENCE [LARGE SCALE GENOMIC DNA]</scope>
    <source>
        <strain evidence="18 19">ICMP 10754</strain>
    </source>
</reference>